<evidence type="ECO:0000256" key="6">
    <source>
        <dbReference type="ARBA" id="ARBA00023033"/>
    </source>
</evidence>
<dbReference type="InterPro" id="IPR002938">
    <property type="entry name" value="FAD-bd"/>
</dbReference>
<accession>A0A8J4DP93</accession>
<keyword evidence="4" id="KW-0521">NADP</keyword>
<evidence type="ECO:0000256" key="4">
    <source>
        <dbReference type="ARBA" id="ARBA00022857"/>
    </source>
</evidence>
<evidence type="ECO:0000259" key="8">
    <source>
        <dbReference type="Pfam" id="PF01494"/>
    </source>
</evidence>
<keyword evidence="7" id="KW-1133">Transmembrane helix</keyword>
<dbReference type="InterPro" id="IPR036188">
    <property type="entry name" value="FAD/NAD-bd_sf"/>
</dbReference>
<dbReference type="PRINTS" id="PR00420">
    <property type="entry name" value="RNGMNOXGNASE"/>
</dbReference>
<keyword evidence="6" id="KW-0503">Monooxygenase</keyword>
<organism evidence="9 10">
    <name type="scientific">Virgisporangium aliadipatigenens</name>
    <dbReference type="NCBI Taxonomy" id="741659"/>
    <lineage>
        <taxon>Bacteria</taxon>
        <taxon>Bacillati</taxon>
        <taxon>Actinomycetota</taxon>
        <taxon>Actinomycetes</taxon>
        <taxon>Micromonosporales</taxon>
        <taxon>Micromonosporaceae</taxon>
        <taxon>Virgisporangium</taxon>
    </lineage>
</organism>
<dbReference type="EMBL" id="BOPF01000007">
    <property type="protein sequence ID" value="GIJ45279.1"/>
    <property type="molecule type" value="Genomic_DNA"/>
</dbReference>
<sequence>MSRPGLRALIAGAGLSGSLLAVYLARRGYDVEVFEGRADPRAVAGGDDRSINLGMSARGIRALRRVELWDALAPRLVPMRGRMIHRPDGTLVFQAYGSRPDEILHSIRRNELNAFLVDRAEKHAGVRFHFGRRCVSLDRDTAALTVADVLTGERRTHRGDFVVGADGAFSTVRRRMHHGLPVDFQQTFIDWGYKELTIPPHADGSARTPIEALHLWPSDNGLVVGHPNIDNSITCTLLLPLAAERGTPSFATLPDSAAATAYARATFPDLPGLIPDFAAQYDAHPVAHLVTVRTGAWHHRDRVVLVGDACHAVTPFYGQGMNSAFEDCLVLDECLSRHPDDRAAAFALFQALRRPHTDVLADLSMRNFVELRDRVRSPLHLARARADLLLNRMFPRLWRPLYAMVSHSTVPYGDALRRARRQDAVLAVTATAALTGAAWATAGFARRRSFRGNR</sequence>
<evidence type="ECO:0000256" key="7">
    <source>
        <dbReference type="SAM" id="Phobius"/>
    </source>
</evidence>
<gene>
    <name evidence="9" type="primary">kmo</name>
    <name evidence="9" type="ORF">Val02_21650</name>
</gene>
<dbReference type="Pfam" id="PF01494">
    <property type="entry name" value="FAD_binding_3"/>
    <property type="match status" value="1"/>
</dbReference>
<reference evidence="9" key="1">
    <citation type="submission" date="2021-01" db="EMBL/GenBank/DDBJ databases">
        <title>Whole genome shotgun sequence of Virgisporangium aliadipatigenens NBRC 105644.</title>
        <authorList>
            <person name="Komaki H."/>
            <person name="Tamura T."/>
        </authorList>
    </citation>
    <scope>NUCLEOTIDE SEQUENCE</scope>
    <source>
        <strain evidence="9">NBRC 105644</strain>
    </source>
</reference>
<protein>
    <submittedName>
        <fullName evidence="9">Kynurenine 3-monooxygenase</fullName>
    </submittedName>
</protein>
<keyword evidence="10" id="KW-1185">Reference proteome</keyword>
<dbReference type="Gene3D" id="3.50.50.60">
    <property type="entry name" value="FAD/NAD(P)-binding domain"/>
    <property type="match status" value="1"/>
</dbReference>
<evidence type="ECO:0000313" key="10">
    <source>
        <dbReference type="Proteomes" id="UP000619260"/>
    </source>
</evidence>
<keyword evidence="3" id="KW-0274">FAD</keyword>
<comment type="cofactor">
    <cofactor evidence="1">
        <name>FAD</name>
        <dbReference type="ChEBI" id="CHEBI:57692"/>
    </cofactor>
</comment>
<name>A0A8J4DP93_9ACTN</name>
<keyword evidence="7" id="KW-0472">Membrane</keyword>
<keyword evidence="5" id="KW-0560">Oxidoreductase</keyword>
<proteinExistence type="predicted"/>
<dbReference type="AlphaFoldDB" id="A0A8J4DP93"/>
<dbReference type="GO" id="GO:0070189">
    <property type="term" value="P:kynurenine metabolic process"/>
    <property type="evidence" value="ECO:0007669"/>
    <property type="project" value="TreeGrafter"/>
</dbReference>
<evidence type="ECO:0000256" key="3">
    <source>
        <dbReference type="ARBA" id="ARBA00022827"/>
    </source>
</evidence>
<dbReference type="PANTHER" id="PTHR46028:SF2">
    <property type="entry name" value="KYNURENINE 3-MONOOXYGENASE"/>
    <property type="match status" value="1"/>
</dbReference>
<feature type="domain" description="FAD-binding" evidence="8">
    <location>
        <begin position="8"/>
        <end position="336"/>
    </location>
</feature>
<keyword evidence="7" id="KW-0812">Transmembrane</keyword>
<dbReference type="PANTHER" id="PTHR46028">
    <property type="entry name" value="KYNURENINE 3-MONOOXYGENASE"/>
    <property type="match status" value="1"/>
</dbReference>
<feature type="transmembrane region" description="Helical" evidence="7">
    <location>
        <begin position="424"/>
        <end position="445"/>
    </location>
</feature>
<keyword evidence="2" id="KW-0285">Flavoprotein</keyword>
<dbReference type="RefSeq" id="WP_203898843.1">
    <property type="nucleotide sequence ID" value="NZ_BOPF01000007.1"/>
</dbReference>
<dbReference type="Proteomes" id="UP000619260">
    <property type="component" value="Unassembled WGS sequence"/>
</dbReference>
<evidence type="ECO:0000256" key="5">
    <source>
        <dbReference type="ARBA" id="ARBA00023002"/>
    </source>
</evidence>
<dbReference type="GO" id="GO:0071949">
    <property type="term" value="F:FAD binding"/>
    <property type="evidence" value="ECO:0007669"/>
    <property type="project" value="InterPro"/>
</dbReference>
<evidence type="ECO:0000256" key="1">
    <source>
        <dbReference type="ARBA" id="ARBA00001974"/>
    </source>
</evidence>
<evidence type="ECO:0000313" key="9">
    <source>
        <dbReference type="EMBL" id="GIJ45279.1"/>
    </source>
</evidence>
<evidence type="ECO:0000256" key="2">
    <source>
        <dbReference type="ARBA" id="ARBA00022630"/>
    </source>
</evidence>
<dbReference type="GO" id="GO:0004502">
    <property type="term" value="F:kynurenine 3-monooxygenase activity"/>
    <property type="evidence" value="ECO:0007669"/>
    <property type="project" value="TreeGrafter"/>
</dbReference>
<dbReference type="SUPFAM" id="SSF51905">
    <property type="entry name" value="FAD/NAD(P)-binding domain"/>
    <property type="match status" value="1"/>
</dbReference>
<comment type="caution">
    <text evidence="9">The sequence shown here is derived from an EMBL/GenBank/DDBJ whole genome shotgun (WGS) entry which is preliminary data.</text>
</comment>